<dbReference type="PIRSF" id="PIRSF007056">
    <property type="entry name" value="UCP007056"/>
    <property type="match status" value="1"/>
</dbReference>
<dbReference type="Proteomes" id="UP000186277">
    <property type="component" value="Unassembled WGS sequence"/>
</dbReference>
<reference evidence="1 2" key="1">
    <citation type="submission" date="2016-09" db="EMBL/GenBank/DDBJ databases">
        <title>Xenorhabdus thuongxuanensis sp. nov. and Xenorhabdus eapokensis sp. nov., isolated from Steinernema species.</title>
        <authorList>
            <person name="Kaempfer P."/>
            <person name="Tobias N.J."/>
            <person name="Phan Ke L."/>
            <person name="Bode H.B."/>
            <person name="Glaeser S.P."/>
        </authorList>
    </citation>
    <scope>NUCLEOTIDE SEQUENCE [LARGE SCALE GENOMIC DNA]</scope>
    <source>
        <strain evidence="1 2">30TX1</strain>
    </source>
</reference>
<protein>
    <submittedName>
        <fullName evidence="1">Uncharacterized protein</fullName>
    </submittedName>
</protein>
<accession>A0A1Q5TY17</accession>
<dbReference type="InterPro" id="IPR027417">
    <property type="entry name" value="P-loop_NTPase"/>
</dbReference>
<dbReference type="EMBL" id="MKGR01000019">
    <property type="protein sequence ID" value="OKP05083.1"/>
    <property type="molecule type" value="Genomic_DNA"/>
</dbReference>
<evidence type="ECO:0000313" key="2">
    <source>
        <dbReference type="Proteomes" id="UP000186277"/>
    </source>
</evidence>
<gene>
    <name evidence="1" type="ORF">Xentx_02574</name>
</gene>
<dbReference type="Gene3D" id="3.40.50.300">
    <property type="entry name" value="P-loop containing nucleotide triphosphate hydrolases"/>
    <property type="match status" value="1"/>
</dbReference>
<keyword evidence="2" id="KW-1185">Reference proteome</keyword>
<dbReference type="Pfam" id="PF03237">
    <property type="entry name" value="Terminase_6N"/>
    <property type="match status" value="1"/>
</dbReference>
<dbReference type="RefSeq" id="WP_139292492.1">
    <property type="nucleotide sequence ID" value="NZ_CAWMWP010000042.1"/>
</dbReference>
<proteinExistence type="predicted"/>
<dbReference type="InterPro" id="IPR012036">
    <property type="entry name" value="Phage_Mu_Gp28"/>
</dbReference>
<dbReference type="AlphaFoldDB" id="A0A1Q5TY17"/>
<evidence type="ECO:0000313" key="1">
    <source>
        <dbReference type="EMBL" id="OKP05083.1"/>
    </source>
</evidence>
<dbReference type="Gene3D" id="3.30.420.240">
    <property type="match status" value="1"/>
</dbReference>
<comment type="caution">
    <text evidence="1">The sequence shown here is derived from an EMBL/GenBank/DDBJ whole genome shotgun (WGS) entry which is preliminary data.</text>
</comment>
<sequence length="519" mass="58055">MQTTQQNPATAFIINAVNDATFDPNAVLLGYQRRWIADDAVLKIAEKSRRTGLTWAEAADASLTAALSREAGGTNHFYIGSNKEMAREFIDAAAMWAKAYGLAAGEVGEEVFADEDKDILTFVIYFSSGFKVQALSSNPKNLRGMQGNVTIDEAAFHEQLAEVLKAALALTMWGAKVRIISTHNGNENLFNALIQDSRAGRKRYSIHTITLDDACNEGLYQRICQVRHQPWSQETEDEWKANLLKDTATEEDALEEYYCVPKQGCGAYIPRVLIDRATDENCVVVRFSMPKGYMTWTEDERVSTVKTFIAEALTPIINQFDPDTRHAYGQDFARSGDLSVIGAGSVEQDTRRVLKLTVELHDVPYNQQRQIALAVIDTLPRLVGIAIDATGNGGYLGEAILLRYGEDMVDAIHITDNFYREWSPKYKALYESNEITIPKDEDIIADQRQIQNIRGVPKIDKNRRKGADGKTRHGDSAGAYLMFTRATYMDGQLIEFIPLPDKHAANDDDDLPNFERGCW</sequence>
<dbReference type="OrthoDB" id="5827905at2"/>
<organism evidence="1 2">
    <name type="scientific">Xenorhabdus thuongxuanensis</name>
    <dbReference type="NCBI Taxonomy" id="1873484"/>
    <lineage>
        <taxon>Bacteria</taxon>
        <taxon>Pseudomonadati</taxon>
        <taxon>Pseudomonadota</taxon>
        <taxon>Gammaproteobacteria</taxon>
        <taxon>Enterobacterales</taxon>
        <taxon>Morganellaceae</taxon>
        <taxon>Xenorhabdus</taxon>
    </lineage>
</organism>
<name>A0A1Q5TY17_9GAMM</name>